<dbReference type="InterPro" id="IPR053235">
    <property type="entry name" value="Ser_Thr_kinase"/>
</dbReference>
<evidence type="ECO:0000259" key="10">
    <source>
        <dbReference type="PROSITE" id="PS50011"/>
    </source>
</evidence>
<dbReference type="STRING" id="1288291.A0A059EYA0"/>
<comment type="catalytic activity">
    <reaction evidence="8">
        <text>L-seryl-[protein] + ATP = O-phospho-L-seryl-[protein] + ADP + H(+)</text>
        <dbReference type="Rhea" id="RHEA:17989"/>
        <dbReference type="Rhea" id="RHEA-COMP:9863"/>
        <dbReference type="Rhea" id="RHEA-COMP:11604"/>
        <dbReference type="ChEBI" id="CHEBI:15378"/>
        <dbReference type="ChEBI" id="CHEBI:29999"/>
        <dbReference type="ChEBI" id="CHEBI:30616"/>
        <dbReference type="ChEBI" id="CHEBI:83421"/>
        <dbReference type="ChEBI" id="CHEBI:456216"/>
        <dbReference type="EC" id="2.7.11.1"/>
    </reaction>
</comment>
<dbReference type="SUPFAM" id="SSF56112">
    <property type="entry name" value="Protein kinase-like (PK-like)"/>
    <property type="match status" value="1"/>
</dbReference>
<dbReference type="SMART" id="SM00220">
    <property type="entry name" value="S_TKc"/>
    <property type="match status" value="1"/>
</dbReference>
<evidence type="ECO:0000256" key="8">
    <source>
        <dbReference type="ARBA" id="ARBA00048679"/>
    </source>
</evidence>
<organism evidence="11 12">
    <name type="scientific">Anncaliia algerae PRA339</name>
    <dbReference type="NCBI Taxonomy" id="1288291"/>
    <lineage>
        <taxon>Eukaryota</taxon>
        <taxon>Fungi</taxon>
        <taxon>Fungi incertae sedis</taxon>
        <taxon>Microsporidia</taxon>
        <taxon>Tubulinosematoidea</taxon>
        <taxon>Tubulinosematidae</taxon>
        <taxon>Anncaliia</taxon>
    </lineage>
</organism>
<evidence type="ECO:0000256" key="7">
    <source>
        <dbReference type="ARBA" id="ARBA00047899"/>
    </source>
</evidence>
<dbReference type="EMBL" id="KK365236">
    <property type="protein sequence ID" value="KCZ79719.1"/>
    <property type="molecule type" value="Genomic_DNA"/>
</dbReference>
<evidence type="ECO:0000256" key="6">
    <source>
        <dbReference type="ARBA" id="ARBA00022840"/>
    </source>
</evidence>
<keyword evidence="3" id="KW-0808">Transferase</keyword>
<dbReference type="EC" id="2.7.11.1" evidence="1"/>
<dbReference type="PANTHER" id="PTHR24361:SF433">
    <property type="entry name" value="PROTEIN KINASE DOMAIN-CONTAINING PROTEIN"/>
    <property type="match status" value="1"/>
</dbReference>
<dbReference type="OrthoDB" id="4062651at2759"/>
<feature type="transmembrane region" description="Helical" evidence="9">
    <location>
        <begin position="6"/>
        <end position="27"/>
    </location>
</feature>
<keyword evidence="9" id="KW-1133">Transmembrane helix</keyword>
<accession>A0A059EYA0</accession>
<gene>
    <name evidence="11" type="ORF">H312_02890</name>
</gene>
<keyword evidence="5 11" id="KW-0418">Kinase</keyword>
<dbReference type="InterPro" id="IPR011009">
    <property type="entry name" value="Kinase-like_dom_sf"/>
</dbReference>
<evidence type="ECO:0000256" key="4">
    <source>
        <dbReference type="ARBA" id="ARBA00022741"/>
    </source>
</evidence>
<sequence>MLIFSIILYFFSILCTIGTNIGMLRLVKKIDDDCFRAEIKCKEIEGPVRLSLKKTLFFYPLHKNIVWSIVNRTIKNLNHENILSFDPSLEEKDKLILISEDICFTLDEYLHRRHDKIHLTEQLIKGIKYLHDMKIAIHPFSKKNIYVNSSGVLKICFFDKSMNNMSSFVNANTEFNKLNGINHYGEKEFVDQIWSLGCILTEIFCHVYCFRKILIEDENFRDLQHQINTERIPDDSLINTINLKIRKLISEKIINKDIIELIMTCLDFVPNARPRAAELLKHFQELKTTNRLMNIN</sequence>
<dbReference type="AlphaFoldDB" id="A0A059EYA0"/>
<keyword evidence="6" id="KW-0067">ATP-binding</keyword>
<comment type="catalytic activity">
    <reaction evidence="7">
        <text>L-threonyl-[protein] + ATP = O-phospho-L-threonyl-[protein] + ADP + H(+)</text>
        <dbReference type="Rhea" id="RHEA:46608"/>
        <dbReference type="Rhea" id="RHEA-COMP:11060"/>
        <dbReference type="Rhea" id="RHEA-COMP:11605"/>
        <dbReference type="ChEBI" id="CHEBI:15378"/>
        <dbReference type="ChEBI" id="CHEBI:30013"/>
        <dbReference type="ChEBI" id="CHEBI:30616"/>
        <dbReference type="ChEBI" id="CHEBI:61977"/>
        <dbReference type="ChEBI" id="CHEBI:456216"/>
        <dbReference type="EC" id="2.7.11.1"/>
    </reaction>
</comment>
<dbReference type="PANTHER" id="PTHR24361">
    <property type="entry name" value="MITOGEN-ACTIVATED KINASE KINASE KINASE"/>
    <property type="match status" value="1"/>
</dbReference>
<evidence type="ECO:0000256" key="3">
    <source>
        <dbReference type="ARBA" id="ARBA00022679"/>
    </source>
</evidence>
<dbReference type="GO" id="GO:0005524">
    <property type="term" value="F:ATP binding"/>
    <property type="evidence" value="ECO:0007669"/>
    <property type="project" value="UniProtKB-KW"/>
</dbReference>
<keyword evidence="9" id="KW-0472">Membrane</keyword>
<feature type="domain" description="Protein kinase" evidence="10">
    <location>
        <begin position="24"/>
        <end position="285"/>
    </location>
</feature>
<name>A0A059EYA0_9MICR</name>
<evidence type="ECO:0000256" key="2">
    <source>
        <dbReference type="ARBA" id="ARBA00022527"/>
    </source>
</evidence>
<dbReference type="Gene3D" id="1.10.510.10">
    <property type="entry name" value="Transferase(Phosphotransferase) domain 1"/>
    <property type="match status" value="1"/>
</dbReference>
<dbReference type="GO" id="GO:0005737">
    <property type="term" value="C:cytoplasm"/>
    <property type="evidence" value="ECO:0007669"/>
    <property type="project" value="TreeGrafter"/>
</dbReference>
<dbReference type="Pfam" id="PF00069">
    <property type="entry name" value="Pkinase"/>
    <property type="match status" value="1"/>
</dbReference>
<proteinExistence type="predicted"/>
<keyword evidence="12" id="KW-1185">Reference proteome</keyword>
<evidence type="ECO:0000256" key="1">
    <source>
        <dbReference type="ARBA" id="ARBA00012513"/>
    </source>
</evidence>
<dbReference type="VEuPathDB" id="MicrosporidiaDB:H312_02890"/>
<evidence type="ECO:0000313" key="12">
    <source>
        <dbReference type="Proteomes" id="UP000030655"/>
    </source>
</evidence>
<dbReference type="Proteomes" id="UP000030655">
    <property type="component" value="Unassembled WGS sequence"/>
</dbReference>
<evidence type="ECO:0000256" key="9">
    <source>
        <dbReference type="SAM" id="Phobius"/>
    </source>
</evidence>
<dbReference type="InterPro" id="IPR000719">
    <property type="entry name" value="Prot_kinase_dom"/>
</dbReference>
<protein>
    <recommendedName>
        <fullName evidence="1">non-specific serine/threonine protein kinase</fullName>
        <ecNumber evidence="1">2.7.11.1</ecNumber>
    </recommendedName>
</protein>
<keyword evidence="2 11" id="KW-0723">Serine/threonine-protein kinase</keyword>
<dbReference type="GO" id="GO:0004674">
    <property type="term" value="F:protein serine/threonine kinase activity"/>
    <property type="evidence" value="ECO:0007669"/>
    <property type="project" value="UniProtKB-KW"/>
</dbReference>
<reference evidence="11 12" key="2">
    <citation type="submission" date="2014-03" db="EMBL/GenBank/DDBJ databases">
        <title>The Genome Sequence of Anncaliia algerae insect isolate PRA339.</title>
        <authorList>
            <consortium name="The Broad Institute Genome Sequencing Platform"/>
            <consortium name="The Broad Institute Genome Sequencing Center for Infectious Disease"/>
            <person name="Cuomo C."/>
            <person name="Becnel J."/>
            <person name="Sanscrainte N."/>
            <person name="Walker B."/>
            <person name="Young S.K."/>
            <person name="Zeng Q."/>
            <person name="Gargeya S."/>
            <person name="Fitzgerald M."/>
            <person name="Haas B."/>
            <person name="Abouelleil A."/>
            <person name="Alvarado L."/>
            <person name="Arachchi H.M."/>
            <person name="Berlin A.M."/>
            <person name="Chapman S.B."/>
            <person name="Dewar J."/>
            <person name="Goldberg J."/>
            <person name="Griggs A."/>
            <person name="Gujja S."/>
            <person name="Hansen M."/>
            <person name="Howarth C."/>
            <person name="Imamovic A."/>
            <person name="Larimer J."/>
            <person name="McCowan C."/>
            <person name="Murphy C."/>
            <person name="Neiman D."/>
            <person name="Pearson M."/>
            <person name="Priest M."/>
            <person name="Roberts A."/>
            <person name="Saif S."/>
            <person name="Shea T."/>
            <person name="Sisk P."/>
            <person name="Sykes S."/>
            <person name="Wortman J."/>
            <person name="Nusbaum C."/>
            <person name="Birren B."/>
        </authorList>
    </citation>
    <scope>NUCLEOTIDE SEQUENCE [LARGE SCALE GENOMIC DNA]</scope>
    <source>
        <strain evidence="11 12">PRA339</strain>
    </source>
</reference>
<dbReference type="HOGENOM" id="CLU_000288_63_23_1"/>
<dbReference type="PROSITE" id="PS50011">
    <property type="entry name" value="PROTEIN_KINASE_DOM"/>
    <property type="match status" value="1"/>
</dbReference>
<keyword evidence="4" id="KW-0547">Nucleotide-binding</keyword>
<keyword evidence="9" id="KW-0812">Transmembrane</keyword>
<reference evidence="12" key="1">
    <citation type="submission" date="2013-02" db="EMBL/GenBank/DDBJ databases">
        <authorList>
            <consortium name="The Broad Institute Genome Sequencing Platform"/>
            <person name="Cuomo C."/>
            <person name="Becnel J."/>
            <person name="Sanscrainte N."/>
            <person name="Walker B."/>
            <person name="Young S.K."/>
            <person name="Zeng Q."/>
            <person name="Gargeya S."/>
            <person name="Fitzgerald M."/>
            <person name="Haas B."/>
            <person name="Abouelleil A."/>
            <person name="Alvarado L."/>
            <person name="Arachchi H.M."/>
            <person name="Berlin A.M."/>
            <person name="Chapman S.B."/>
            <person name="Dewar J."/>
            <person name="Goldberg J."/>
            <person name="Griggs A."/>
            <person name="Gujja S."/>
            <person name="Hansen M."/>
            <person name="Howarth C."/>
            <person name="Imamovic A."/>
            <person name="Larimer J."/>
            <person name="McCowan C."/>
            <person name="Murphy C."/>
            <person name="Neiman D."/>
            <person name="Pearson M."/>
            <person name="Priest M."/>
            <person name="Roberts A."/>
            <person name="Saif S."/>
            <person name="Shea T."/>
            <person name="Sisk P."/>
            <person name="Sykes S."/>
            <person name="Wortman J."/>
            <person name="Nusbaum C."/>
            <person name="Birren B."/>
        </authorList>
    </citation>
    <scope>NUCLEOTIDE SEQUENCE [LARGE SCALE GENOMIC DNA]</scope>
    <source>
        <strain evidence="12">PRA339</strain>
    </source>
</reference>
<evidence type="ECO:0000313" key="11">
    <source>
        <dbReference type="EMBL" id="KCZ79719.1"/>
    </source>
</evidence>
<evidence type="ECO:0000256" key="5">
    <source>
        <dbReference type="ARBA" id="ARBA00022777"/>
    </source>
</evidence>